<keyword evidence="1" id="KW-0732">Signal</keyword>
<sequence length="350" mass="40677">MILAIFLTQFLSVFCSWYNAEHFNPIITNAENSSISIPARSSIECVLKCKVKSGTSYFVETEHKCFCLKEEEEEIYLPNEDDEDFNGKIFKEIQHTDICYEEMVFGSCQEVKEKCPTCASGFYWYEAEPFSESRTKMFCDFNNVDGKATCKSIRENCQDCVSDFYAIEVEDKPIEVYCDLSTDGGGWLAILNITYNDDASRVDISNNVLHNPSPIDQLPNIRTGKFALTQEGLTKLLESGKYTEFRVWCTKPWHNRILHTVLSGSKAMDNLKYRANTIQNLCGNFRFLDDDNSRFSQINCANWRMGRHIYFDHLFWVDWQTHVVLSSQRFECDDSVNDEKDKGTWRFFVR</sequence>
<evidence type="ECO:0000313" key="4">
    <source>
        <dbReference type="Proteomes" id="UP000594262"/>
    </source>
</evidence>
<dbReference type="GeneID" id="136820663"/>
<feature type="domain" description="Fibrinogen C-terminal" evidence="2">
    <location>
        <begin position="150"/>
        <end position="192"/>
    </location>
</feature>
<evidence type="ECO:0000256" key="1">
    <source>
        <dbReference type="SAM" id="SignalP"/>
    </source>
</evidence>
<proteinExistence type="predicted"/>
<protein>
    <recommendedName>
        <fullName evidence="2">Fibrinogen C-terminal domain-containing protein</fullName>
    </recommendedName>
</protein>
<feature type="chain" id="PRO_5029579545" description="Fibrinogen C-terminal domain-containing protein" evidence="1">
    <location>
        <begin position="16"/>
        <end position="350"/>
    </location>
</feature>
<accession>A0A7M5WJY2</accession>
<organism evidence="3 4">
    <name type="scientific">Clytia hemisphaerica</name>
    <dbReference type="NCBI Taxonomy" id="252671"/>
    <lineage>
        <taxon>Eukaryota</taxon>
        <taxon>Metazoa</taxon>
        <taxon>Cnidaria</taxon>
        <taxon>Hydrozoa</taxon>
        <taxon>Hydroidolina</taxon>
        <taxon>Leptothecata</taxon>
        <taxon>Obeliida</taxon>
        <taxon>Clytiidae</taxon>
        <taxon>Clytia</taxon>
    </lineage>
</organism>
<feature type="signal peptide" evidence="1">
    <location>
        <begin position="1"/>
        <end position="15"/>
    </location>
</feature>
<dbReference type="InterPro" id="IPR014716">
    <property type="entry name" value="Fibrinogen_a/b/g_C_1"/>
</dbReference>
<evidence type="ECO:0000313" key="3">
    <source>
        <dbReference type="EnsemblMetazoa" id="CLYHEMP005997.1"/>
    </source>
</evidence>
<dbReference type="Proteomes" id="UP000594262">
    <property type="component" value="Unplaced"/>
</dbReference>
<dbReference type="Gene3D" id="3.90.215.10">
    <property type="entry name" value="Gamma Fibrinogen, chain A, domain 1"/>
    <property type="match status" value="1"/>
</dbReference>
<reference evidence="3" key="1">
    <citation type="submission" date="2021-01" db="UniProtKB">
        <authorList>
            <consortium name="EnsemblMetazoa"/>
        </authorList>
    </citation>
    <scope>IDENTIFICATION</scope>
</reference>
<dbReference type="OrthoDB" id="5958120at2759"/>
<evidence type="ECO:0000259" key="2">
    <source>
        <dbReference type="Pfam" id="PF00147"/>
    </source>
</evidence>
<name>A0A7M5WJY2_9CNID</name>
<dbReference type="AlphaFoldDB" id="A0A7M5WJY2"/>
<dbReference type="InterPro" id="IPR002181">
    <property type="entry name" value="Fibrinogen_a/b/g_C_dom"/>
</dbReference>
<dbReference type="Pfam" id="PF00147">
    <property type="entry name" value="Fibrinogen_C"/>
    <property type="match status" value="1"/>
</dbReference>
<dbReference type="SUPFAM" id="SSF56496">
    <property type="entry name" value="Fibrinogen C-terminal domain-like"/>
    <property type="match status" value="1"/>
</dbReference>
<dbReference type="NCBIfam" id="NF040941">
    <property type="entry name" value="GGGWT_bact"/>
    <property type="match status" value="1"/>
</dbReference>
<keyword evidence="4" id="KW-1185">Reference proteome</keyword>
<dbReference type="InterPro" id="IPR036056">
    <property type="entry name" value="Fibrinogen-like_C"/>
</dbReference>
<dbReference type="EnsemblMetazoa" id="CLYHEMT005997.1">
    <property type="protein sequence ID" value="CLYHEMP005997.1"/>
    <property type="gene ID" value="CLYHEMG005997"/>
</dbReference>
<dbReference type="RefSeq" id="XP_066932961.1">
    <property type="nucleotide sequence ID" value="XM_067076860.1"/>
</dbReference>